<dbReference type="InterPro" id="IPR004715">
    <property type="entry name" value="PTS_IIA_fruc"/>
</dbReference>
<feature type="domain" description="PTS EIIA type-2" evidence="7">
    <location>
        <begin position="6"/>
        <end position="151"/>
    </location>
</feature>
<evidence type="ECO:0000256" key="3">
    <source>
        <dbReference type="ARBA" id="ARBA00022553"/>
    </source>
</evidence>
<dbReference type="NCBIfam" id="TIGR00848">
    <property type="entry name" value="fruA"/>
    <property type="match status" value="1"/>
</dbReference>
<dbReference type="GO" id="GO:0009401">
    <property type="term" value="P:phosphoenolpyruvate-dependent sugar phosphotransferase system"/>
    <property type="evidence" value="ECO:0007669"/>
    <property type="project" value="UniProtKB-KW"/>
</dbReference>
<dbReference type="CDD" id="cd00211">
    <property type="entry name" value="PTS_IIA_fru"/>
    <property type="match status" value="1"/>
</dbReference>
<dbReference type="RefSeq" id="WP_124975143.1">
    <property type="nucleotide sequence ID" value="NZ_BFFP01000005.1"/>
</dbReference>
<dbReference type="PANTHER" id="PTHR47738">
    <property type="entry name" value="PTS SYSTEM FRUCTOSE-LIKE EIIA COMPONENT-RELATED"/>
    <property type="match status" value="1"/>
</dbReference>
<dbReference type="GO" id="GO:0016020">
    <property type="term" value="C:membrane"/>
    <property type="evidence" value="ECO:0007669"/>
    <property type="project" value="InterPro"/>
</dbReference>
<keyword evidence="3" id="KW-0597">Phosphoprotein</keyword>
<proteinExistence type="predicted"/>
<evidence type="ECO:0000313" key="8">
    <source>
        <dbReference type="EMBL" id="GBG94074.1"/>
    </source>
</evidence>
<evidence type="ECO:0000313" key="9">
    <source>
        <dbReference type="Proteomes" id="UP000286848"/>
    </source>
</evidence>
<dbReference type="EMBL" id="BFFP01000005">
    <property type="protein sequence ID" value="GBG94074.1"/>
    <property type="molecule type" value="Genomic_DNA"/>
</dbReference>
<dbReference type="GO" id="GO:0008982">
    <property type="term" value="F:protein-N(PI)-phosphohistidine-sugar phosphotransferase activity"/>
    <property type="evidence" value="ECO:0007669"/>
    <property type="project" value="InterPro"/>
</dbReference>
<dbReference type="Proteomes" id="UP000286848">
    <property type="component" value="Unassembled WGS sequence"/>
</dbReference>
<evidence type="ECO:0000256" key="6">
    <source>
        <dbReference type="ARBA" id="ARBA00022683"/>
    </source>
</evidence>
<protein>
    <submittedName>
        <fullName evidence="8">Fructose-specific PTS system IIA component</fullName>
    </submittedName>
</protein>
<name>A0A401IRE7_9LACO</name>
<dbReference type="PROSITE" id="PS51094">
    <property type="entry name" value="PTS_EIIA_TYPE_2"/>
    <property type="match status" value="1"/>
</dbReference>
<organism evidence="8 9">
    <name type="scientific">Ligilactobacillus salitolerans</name>
    <dbReference type="NCBI Taxonomy" id="1808352"/>
    <lineage>
        <taxon>Bacteria</taxon>
        <taxon>Bacillati</taxon>
        <taxon>Bacillota</taxon>
        <taxon>Bacilli</taxon>
        <taxon>Lactobacillales</taxon>
        <taxon>Lactobacillaceae</taxon>
        <taxon>Ligilactobacillus</taxon>
    </lineage>
</organism>
<keyword evidence="4" id="KW-0762">Sugar transport</keyword>
<comment type="subcellular location">
    <subcellularLocation>
        <location evidence="1">Cytoplasm</location>
    </subcellularLocation>
</comment>
<dbReference type="InterPro" id="IPR016152">
    <property type="entry name" value="PTrfase/Anion_transptr"/>
</dbReference>
<evidence type="ECO:0000256" key="4">
    <source>
        <dbReference type="ARBA" id="ARBA00022597"/>
    </source>
</evidence>
<dbReference type="OrthoDB" id="95460at2"/>
<dbReference type="Gene3D" id="3.40.930.10">
    <property type="entry name" value="Mannitol-specific EII, Chain A"/>
    <property type="match status" value="1"/>
</dbReference>
<keyword evidence="9" id="KW-1185">Reference proteome</keyword>
<sequence length="158" mass="17814">MSETQDFINEKNIIIGLDATDKEDAIFKMSQVLEKNGDICDAKKFYQDVLYRESLTTTGIGNNIAIPHGKSDTVMQPSLIFAKSKRPLQWNSLDGQPVEIIFLMAVGTADSGKEHLRMLAHLSGNLMNDDFVKQIKDANKTQDILDVFDEFKEDEDNE</sequence>
<dbReference type="InterPro" id="IPR051541">
    <property type="entry name" value="PTS_SugarTrans_NitroReg"/>
</dbReference>
<keyword evidence="2" id="KW-0813">Transport</keyword>
<evidence type="ECO:0000259" key="7">
    <source>
        <dbReference type="PROSITE" id="PS51094"/>
    </source>
</evidence>
<keyword evidence="6" id="KW-0598">Phosphotransferase system</keyword>
<reference evidence="8 9" key="1">
    <citation type="journal article" date="2019" name="Int. J. Syst. Evol. Microbiol.">
        <title>Lactobacillus salitolerans sp. nov., a novel lactic acid bacterium isolated from spent mushroom substrates.</title>
        <authorList>
            <person name="Tohno M."/>
            <person name="Tanizawa Y."/>
            <person name="Kojima Y."/>
            <person name="Sakamoto M."/>
            <person name="Nakamura Y."/>
            <person name="Ohkuma M."/>
            <person name="Kobayashi H."/>
        </authorList>
    </citation>
    <scope>NUCLEOTIDE SEQUENCE [LARGE SCALE GENOMIC DNA]</scope>
    <source>
        <strain evidence="8 9">YK43</strain>
    </source>
</reference>
<evidence type="ECO:0000256" key="2">
    <source>
        <dbReference type="ARBA" id="ARBA00022448"/>
    </source>
</evidence>
<dbReference type="PROSITE" id="PS00372">
    <property type="entry name" value="PTS_EIIA_TYPE_2_HIS"/>
    <property type="match status" value="1"/>
</dbReference>
<dbReference type="AlphaFoldDB" id="A0A401IRE7"/>
<dbReference type="SUPFAM" id="SSF55804">
    <property type="entry name" value="Phoshotransferase/anion transport protein"/>
    <property type="match status" value="1"/>
</dbReference>
<dbReference type="FunFam" id="3.40.930.10:FF:000009">
    <property type="entry name" value="PTS system, fructose specific IIABC component"/>
    <property type="match status" value="1"/>
</dbReference>
<gene>
    <name evidence="8" type="ORF">LFYK43_05330</name>
</gene>
<evidence type="ECO:0000256" key="5">
    <source>
        <dbReference type="ARBA" id="ARBA00022679"/>
    </source>
</evidence>
<dbReference type="PANTHER" id="PTHR47738:SF2">
    <property type="entry name" value="PTS SYSTEM FRUCTOSE-LIKE EIIA COMPONENT"/>
    <property type="match status" value="1"/>
</dbReference>
<evidence type="ECO:0000256" key="1">
    <source>
        <dbReference type="ARBA" id="ARBA00004496"/>
    </source>
</evidence>
<dbReference type="GO" id="GO:0005737">
    <property type="term" value="C:cytoplasm"/>
    <property type="evidence" value="ECO:0007669"/>
    <property type="project" value="UniProtKB-SubCell"/>
</dbReference>
<comment type="caution">
    <text evidence="8">The sequence shown here is derived from an EMBL/GenBank/DDBJ whole genome shotgun (WGS) entry which is preliminary data.</text>
</comment>
<dbReference type="Pfam" id="PF00359">
    <property type="entry name" value="PTS_EIIA_2"/>
    <property type="match status" value="1"/>
</dbReference>
<accession>A0A401IRE7</accession>
<dbReference type="InterPro" id="IPR002178">
    <property type="entry name" value="PTS_EIIA_type-2_dom"/>
</dbReference>
<keyword evidence="5" id="KW-0808">Transferase</keyword>